<reference evidence="1 3" key="1">
    <citation type="submission" date="2019-03" db="EMBL/GenBank/DDBJ databases">
        <title>Genomic Encyclopedia of Type Strains, Phase IV (KMG-IV): sequencing the most valuable type-strain genomes for metagenomic binning, comparative biology and taxonomic classification.</title>
        <authorList>
            <person name="Goeker M."/>
        </authorList>
    </citation>
    <scope>NUCLEOTIDE SEQUENCE [LARGE SCALE GENOMIC DNA]</scope>
    <source>
        <strain evidence="1 3">DSM 25287</strain>
    </source>
</reference>
<dbReference type="AlphaFoldDB" id="A0A4V2SBJ9"/>
<evidence type="ECO:0000313" key="1">
    <source>
        <dbReference type="EMBL" id="TCO75760.1"/>
    </source>
</evidence>
<feature type="non-terminal residue" evidence="1">
    <location>
        <position position="28"/>
    </location>
</feature>
<dbReference type="EMBL" id="SLWY01000042">
    <property type="protein sequence ID" value="TCO75760.1"/>
    <property type="molecule type" value="Genomic_DNA"/>
</dbReference>
<dbReference type="Proteomes" id="UP000295765">
    <property type="component" value="Unassembled WGS sequence"/>
</dbReference>
<evidence type="ECO:0000313" key="2">
    <source>
        <dbReference type="EMBL" id="TCO83186.1"/>
    </source>
</evidence>
<comment type="caution">
    <text evidence="1">The sequence shown here is derived from an EMBL/GenBank/DDBJ whole genome shotgun (WGS) entry which is preliminary data.</text>
</comment>
<sequence length="28" mass="3059">MQITGMLHGARLLQYVDFPTAEVLGPEA</sequence>
<keyword evidence="3" id="KW-1185">Reference proteome</keyword>
<gene>
    <name evidence="2" type="ORF">EV699_103236</name>
    <name evidence="1" type="ORF">EV699_1429</name>
</gene>
<dbReference type="EMBL" id="SLWY01000003">
    <property type="protein sequence ID" value="TCO83186.1"/>
    <property type="molecule type" value="Genomic_DNA"/>
</dbReference>
<proteinExistence type="predicted"/>
<protein>
    <submittedName>
        <fullName evidence="1">Uncharacterized protein</fullName>
    </submittedName>
</protein>
<organism evidence="1 3">
    <name type="scientific">Plasticicumulans lactativorans</name>
    <dbReference type="NCBI Taxonomy" id="1133106"/>
    <lineage>
        <taxon>Bacteria</taxon>
        <taxon>Pseudomonadati</taxon>
        <taxon>Pseudomonadota</taxon>
        <taxon>Gammaproteobacteria</taxon>
        <taxon>Candidatus Competibacteraceae</taxon>
        <taxon>Plasticicumulans</taxon>
    </lineage>
</organism>
<evidence type="ECO:0000313" key="3">
    <source>
        <dbReference type="Proteomes" id="UP000295765"/>
    </source>
</evidence>
<name>A0A4V2SBJ9_9GAMM</name>
<accession>A0A4V2SBJ9</accession>